<protein>
    <submittedName>
        <fullName evidence="1">Uncharacterized protein</fullName>
    </submittedName>
</protein>
<reference evidence="1" key="1">
    <citation type="journal article" date="2022" name="Biotechnol. Bioprocess Eng.">
        <title>Pan-genome Analysis Reveals Comparative Genomic Features of Central Metabolic Pathways in Methylorubrum extorquens.</title>
        <authorList>
            <person name="Lee G.M."/>
            <person name="Scott-Nevros Z.K."/>
            <person name="Lee S.-M."/>
            <person name="Kim D."/>
        </authorList>
    </citation>
    <scope>NUCLEOTIDE SEQUENCE</scope>
    <source>
        <strain evidence="1">ATCC 55366</strain>
    </source>
</reference>
<organism evidence="1 2">
    <name type="scientific">Methylorubrum extorquens</name>
    <name type="common">Methylobacterium dichloromethanicum</name>
    <name type="synonym">Methylobacterium extorquens</name>
    <dbReference type="NCBI Taxonomy" id="408"/>
    <lineage>
        <taxon>Bacteria</taxon>
        <taxon>Pseudomonadati</taxon>
        <taxon>Pseudomonadota</taxon>
        <taxon>Alphaproteobacteria</taxon>
        <taxon>Hyphomicrobiales</taxon>
        <taxon>Methylobacteriaceae</taxon>
        <taxon>Methylorubrum</taxon>
    </lineage>
</organism>
<evidence type="ECO:0000313" key="1">
    <source>
        <dbReference type="EMBL" id="WHQ69720.1"/>
    </source>
</evidence>
<dbReference type="RefSeq" id="WP_283535541.1">
    <property type="nucleotide sequence ID" value="NZ_CP073633.1"/>
</dbReference>
<dbReference type="EMBL" id="CP073633">
    <property type="protein sequence ID" value="WHQ69720.1"/>
    <property type="molecule type" value="Genomic_DNA"/>
</dbReference>
<proteinExistence type="predicted"/>
<gene>
    <name evidence="1" type="ORF">KEC54_25930</name>
</gene>
<sequence>MRDKLACVSLAEGNGGAATRITECPATRKALTMDLHWLAIFSALSVSFMLWRGSSGSYRPLGFEHKKATRRRLGR</sequence>
<dbReference type="AlphaFoldDB" id="A0AAX3WE87"/>
<dbReference type="Proteomes" id="UP001223720">
    <property type="component" value="Chromosome"/>
</dbReference>
<accession>A0AAX3WE87</accession>
<evidence type="ECO:0000313" key="2">
    <source>
        <dbReference type="Proteomes" id="UP001223720"/>
    </source>
</evidence>
<name>A0AAX3WE87_METEX</name>